<evidence type="ECO:0000259" key="1">
    <source>
        <dbReference type="PROSITE" id="PS51707"/>
    </source>
</evidence>
<dbReference type="Gene3D" id="2.40.320.10">
    <property type="entry name" value="Hypothetical Protein Pfu-838710-001"/>
    <property type="match status" value="1"/>
</dbReference>
<evidence type="ECO:0000313" key="3">
    <source>
        <dbReference type="Proteomes" id="UP000494115"/>
    </source>
</evidence>
<organism evidence="2 3">
    <name type="scientific">Pararobbsia alpina</name>
    <dbReference type="NCBI Taxonomy" id="621374"/>
    <lineage>
        <taxon>Bacteria</taxon>
        <taxon>Pseudomonadati</taxon>
        <taxon>Pseudomonadota</taxon>
        <taxon>Betaproteobacteria</taxon>
        <taxon>Burkholderiales</taxon>
        <taxon>Burkholderiaceae</taxon>
        <taxon>Pararobbsia</taxon>
    </lineage>
</organism>
<dbReference type="PANTHER" id="PTHR21028">
    <property type="entry name" value="SI:CH211-156B7.4"/>
    <property type="match status" value="1"/>
</dbReference>
<dbReference type="InterPro" id="IPR023577">
    <property type="entry name" value="CYTH_domain"/>
</dbReference>
<keyword evidence="3" id="KW-1185">Reference proteome</keyword>
<name>A0A6S7C1H1_9BURK</name>
<dbReference type="Pfam" id="PF01928">
    <property type="entry name" value="CYTH"/>
    <property type="match status" value="1"/>
</dbReference>
<proteinExistence type="predicted"/>
<reference evidence="2 3" key="1">
    <citation type="submission" date="2020-04" db="EMBL/GenBank/DDBJ databases">
        <authorList>
            <person name="De Canck E."/>
        </authorList>
    </citation>
    <scope>NUCLEOTIDE SEQUENCE [LARGE SCALE GENOMIC DNA]</scope>
    <source>
        <strain evidence="2 3">LMG 28138</strain>
    </source>
</reference>
<gene>
    <name evidence="2" type="ORF">LMG28138_00642</name>
</gene>
<dbReference type="AlphaFoldDB" id="A0A6S7C1H1"/>
<feature type="domain" description="CYTH" evidence="1">
    <location>
        <begin position="2"/>
        <end position="170"/>
    </location>
</feature>
<dbReference type="PANTHER" id="PTHR21028:SF2">
    <property type="entry name" value="CYTH DOMAIN-CONTAINING PROTEIN"/>
    <property type="match status" value="1"/>
</dbReference>
<dbReference type="CDD" id="cd07890">
    <property type="entry name" value="CYTH-like_AC_IV-like"/>
    <property type="match status" value="1"/>
</dbReference>
<evidence type="ECO:0000313" key="2">
    <source>
        <dbReference type="EMBL" id="CAB3778843.1"/>
    </source>
</evidence>
<dbReference type="RefSeq" id="WP_175103187.1">
    <property type="nucleotide sequence ID" value="NZ_CADIKM010000002.1"/>
</dbReference>
<protein>
    <recommendedName>
        <fullName evidence="1">CYTH domain-containing protein</fullName>
    </recommendedName>
</protein>
<accession>A0A6S7C1H1</accession>
<sequence>MARNIEIKAHARDYDGLRDRAAALAEHDPMHFRQEDTFFQVASGRLKLRRFDDGQRAELIFYQRDDRDGPKVSFYQKSPVSDPDAMQALLAAALKVRSIVSKERTVYLVGRTRIHLDRVDSLGAFLELEVVLEQNEDEESGHREARAMFEQLGVSERDLVSLSYVDLLDPHYDRGSAVEETDEIEAAAWPPAR</sequence>
<dbReference type="EMBL" id="CADIKM010000002">
    <property type="protein sequence ID" value="CAB3778843.1"/>
    <property type="molecule type" value="Genomic_DNA"/>
</dbReference>
<dbReference type="SUPFAM" id="SSF55154">
    <property type="entry name" value="CYTH-like phosphatases"/>
    <property type="match status" value="1"/>
</dbReference>
<dbReference type="InterPro" id="IPR033469">
    <property type="entry name" value="CYTH-like_dom_sf"/>
</dbReference>
<dbReference type="InterPro" id="IPR008173">
    <property type="entry name" value="Adenylyl_cyclase_CyaB"/>
</dbReference>
<dbReference type="SMART" id="SM01118">
    <property type="entry name" value="CYTH"/>
    <property type="match status" value="1"/>
</dbReference>
<dbReference type="Proteomes" id="UP000494115">
    <property type="component" value="Unassembled WGS sequence"/>
</dbReference>
<dbReference type="PROSITE" id="PS51707">
    <property type="entry name" value="CYTH"/>
    <property type="match status" value="1"/>
</dbReference>